<name>A0A9W9P229_9EURO</name>
<accession>A0A9W9P229</accession>
<keyword evidence="2" id="KW-1185">Reference proteome</keyword>
<dbReference type="RefSeq" id="XP_058330596.1">
    <property type="nucleotide sequence ID" value="XM_058474856.1"/>
</dbReference>
<gene>
    <name evidence="1" type="ORF">N7468_005559</name>
</gene>
<protein>
    <submittedName>
        <fullName evidence="1">Uncharacterized protein</fullName>
    </submittedName>
</protein>
<evidence type="ECO:0000313" key="1">
    <source>
        <dbReference type="EMBL" id="KAJ5232603.1"/>
    </source>
</evidence>
<dbReference type="AlphaFoldDB" id="A0A9W9P229"/>
<reference evidence="1" key="2">
    <citation type="journal article" date="2023" name="IMA Fungus">
        <title>Comparative genomic study of the Penicillium genus elucidates a diverse pangenome and 15 lateral gene transfer events.</title>
        <authorList>
            <person name="Petersen C."/>
            <person name="Sorensen T."/>
            <person name="Nielsen M.R."/>
            <person name="Sondergaard T.E."/>
            <person name="Sorensen J.L."/>
            <person name="Fitzpatrick D.A."/>
            <person name="Frisvad J.C."/>
            <person name="Nielsen K.L."/>
        </authorList>
    </citation>
    <scope>NUCLEOTIDE SEQUENCE</scope>
    <source>
        <strain evidence="1">IBT 19713</strain>
    </source>
</reference>
<evidence type="ECO:0000313" key="2">
    <source>
        <dbReference type="Proteomes" id="UP001150941"/>
    </source>
</evidence>
<proteinExistence type="predicted"/>
<comment type="caution">
    <text evidence="1">The sequence shown here is derived from an EMBL/GenBank/DDBJ whole genome shotgun (WGS) entry which is preliminary data.</text>
</comment>
<dbReference type="Proteomes" id="UP001150941">
    <property type="component" value="Unassembled WGS sequence"/>
</dbReference>
<reference evidence="1" key="1">
    <citation type="submission" date="2022-11" db="EMBL/GenBank/DDBJ databases">
        <authorList>
            <person name="Petersen C."/>
        </authorList>
    </citation>
    <scope>NUCLEOTIDE SEQUENCE</scope>
    <source>
        <strain evidence="1">IBT 19713</strain>
    </source>
</reference>
<sequence length="66" mass="7211">MVGWTGVWTPAGLWNWNDYGHEPAARALEVHWSIAAAVYQSEHPTLLDADPSLCNDLGGSGFTELK</sequence>
<dbReference type="GeneID" id="83202159"/>
<dbReference type="EMBL" id="JAPQKS010000004">
    <property type="protein sequence ID" value="KAJ5232603.1"/>
    <property type="molecule type" value="Genomic_DNA"/>
</dbReference>
<organism evidence="1 2">
    <name type="scientific">Penicillium chermesinum</name>
    <dbReference type="NCBI Taxonomy" id="63820"/>
    <lineage>
        <taxon>Eukaryota</taxon>
        <taxon>Fungi</taxon>
        <taxon>Dikarya</taxon>
        <taxon>Ascomycota</taxon>
        <taxon>Pezizomycotina</taxon>
        <taxon>Eurotiomycetes</taxon>
        <taxon>Eurotiomycetidae</taxon>
        <taxon>Eurotiales</taxon>
        <taxon>Aspergillaceae</taxon>
        <taxon>Penicillium</taxon>
    </lineage>
</organism>